<protein>
    <submittedName>
        <fullName evidence="2">Uncharacterized protein</fullName>
    </submittedName>
</protein>
<name>A0A6A4KLI3_APOLU</name>
<dbReference type="EMBL" id="WIXP02000001">
    <property type="protein sequence ID" value="KAF6215932.1"/>
    <property type="molecule type" value="Genomic_DNA"/>
</dbReference>
<proteinExistence type="predicted"/>
<dbReference type="AlphaFoldDB" id="A0A6A4KLI3"/>
<feature type="region of interest" description="Disordered" evidence="1">
    <location>
        <begin position="1"/>
        <end position="35"/>
    </location>
</feature>
<feature type="region of interest" description="Disordered" evidence="1">
    <location>
        <begin position="188"/>
        <end position="221"/>
    </location>
</feature>
<evidence type="ECO:0000313" key="3">
    <source>
        <dbReference type="Proteomes" id="UP000466442"/>
    </source>
</evidence>
<sequence>MQSAGDNPFADVLRSTRVGRYGPPSSHAFGMKRPASTSEAVSSLKFLRSGVQPQACEIAHKKPTDRVPVGRVGSPSRIGDARHGETCVVTAVASTSVHTYSMECLSASNNNTSRHKLRVEVLKRATSTQKSAGLEASAPRSDGYVALALRGVGQEVANFTSAPFEPPPDYAVSDDEFLGWESQNLSDVNLSDDETRPHDFLLPPHEALESGESSRQVEVDEHEKGLLLRALASASGL</sequence>
<organism evidence="2 3">
    <name type="scientific">Apolygus lucorum</name>
    <name type="common">Small green plant bug</name>
    <name type="synonym">Lygocoris lucorum</name>
    <dbReference type="NCBI Taxonomy" id="248454"/>
    <lineage>
        <taxon>Eukaryota</taxon>
        <taxon>Metazoa</taxon>
        <taxon>Ecdysozoa</taxon>
        <taxon>Arthropoda</taxon>
        <taxon>Hexapoda</taxon>
        <taxon>Insecta</taxon>
        <taxon>Pterygota</taxon>
        <taxon>Neoptera</taxon>
        <taxon>Paraneoptera</taxon>
        <taxon>Hemiptera</taxon>
        <taxon>Heteroptera</taxon>
        <taxon>Panheteroptera</taxon>
        <taxon>Cimicomorpha</taxon>
        <taxon>Miridae</taxon>
        <taxon>Mirini</taxon>
        <taxon>Apolygus</taxon>
    </lineage>
</organism>
<reference evidence="2" key="1">
    <citation type="journal article" date="2021" name="Mol. Ecol. Resour.">
        <title>Apolygus lucorum genome provides insights into omnivorousness and mesophyll feeding.</title>
        <authorList>
            <person name="Liu Y."/>
            <person name="Liu H."/>
            <person name="Wang H."/>
            <person name="Huang T."/>
            <person name="Liu B."/>
            <person name="Yang B."/>
            <person name="Yin L."/>
            <person name="Li B."/>
            <person name="Zhang Y."/>
            <person name="Zhang S."/>
            <person name="Jiang F."/>
            <person name="Zhang X."/>
            <person name="Ren Y."/>
            <person name="Wang B."/>
            <person name="Wang S."/>
            <person name="Lu Y."/>
            <person name="Wu K."/>
            <person name="Fan W."/>
            <person name="Wang G."/>
        </authorList>
    </citation>
    <scope>NUCLEOTIDE SEQUENCE</scope>
    <source>
        <strain evidence="2">12Hb</strain>
    </source>
</reference>
<dbReference type="Proteomes" id="UP000466442">
    <property type="component" value="Linkage Group LG1"/>
</dbReference>
<gene>
    <name evidence="2" type="ORF">GE061_000269</name>
</gene>
<accession>A0A6A4KLI3</accession>
<keyword evidence="3" id="KW-1185">Reference proteome</keyword>
<evidence type="ECO:0000313" key="2">
    <source>
        <dbReference type="EMBL" id="KAF6215932.1"/>
    </source>
</evidence>
<comment type="caution">
    <text evidence="2">The sequence shown here is derived from an EMBL/GenBank/DDBJ whole genome shotgun (WGS) entry which is preliminary data.</text>
</comment>
<evidence type="ECO:0000256" key="1">
    <source>
        <dbReference type="SAM" id="MobiDB-lite"/>
    </source>
</evidence>